<dbReference type="OrthoDB" id="9791637at2"/>
<dbReference type="InterPro" id="IPR011051">
    <property type="entry name" value="RmlC_Cupin_sf"/>
</dbReference>
<dbReference type="InterPro" id="IPR013096">
    <property type="entry name" value="Cupin_2"/>
</dbReference>
<dbReference type="PANTHER" id="PTHR36440">
    <property type="entry name" value="PUTATIVE (AFU_ORTHOLOGUE AFUA_8G07350)-RELATED"/>
    <property type="match status" value="1"/>
</dbReference>
<dbReference type="Gene3D" id="2.60.120.10">
    <property type="entry name" value="Jelly Rolls"/>
    <property type="match status" value="1"/>
</dbReference>
<gene>
    <name evidence="2" type="ORF">PHY01_50290</name>
</gene>
<dbReference type="PANTHER" id="PTHR36440:SF1">
    <property type="entry name" value="PUTATIVE (AFU_ORTHOLOGUE AFUA_8G07350)-RELATED"/>
    <property type="match status" value="1"/>
</dbReference>
<keyword evidence="3" id="KW-1185">Reference proteome</keyword>
<protein>
    <recommendedName>
        <fullName evidence="1">Cupin type-2 domain-containing protein</fullName>
    </recommendedName>
</protein>
<dbReference type="EMBL" id="BJNG01000055">
    <property type="protein sequence ID" value="GEC22746.1"/>
    <property type="molecule type" value="Genomic_DNA"/>
</dbReference>
<dbReference type="AlphaFoldDB" id="A0A4Y3WZ74"/>
<dbReference type="RefSeq" id="WP_141282518.1">
    <property type="nucleotide sequence ID" value="NZ_BAAARZ010000083.1"/>
</dbReference>
<dbReference type="Pfam" id="PF07883">
    <property type="entry name" value="Cupin_2"/>
    <property type="match status" value="1"/>
</dbReference>
<evidence type="ECO:0000313" key="2">
    <source>
        <dbReference type="EMBL" id="GEC22746.1"/>
    </source>
</evidence>
<comment type="caution">
    <text evidence="2">The sequence shown here is derived from an EMBL/GenBank/DDBJ whole genome shotgun (WGS) entry which is preliminary data.</text>
</comment>
<dbReference type="InterPro" id="IPR014710">
    <property type="entry name" value="RmlC-like_jellyroll"/>
</dbReference>
<dbReference type="Proteomes" id="UP000320338">
    <property type="component" value="Unassembled WGS sequence"/>
</dbReference>
<dbReference type="InterPro" id="IPR053146">
    <property type="entry name" value="QDO-like"/>
</dbReference>
<evidence type="ECO:0000259" key="1">
    <source>
        <dbReference type="Pfam" id="PF07883"/>
    </source>
</evidence>
<feature type="domain" description="Cupin type-2" evidence="1">
    <location>
        <begin position="50"/>
        <end position="109"/>
    </location>
</feature>
<proteinExistence type="predicted"/>
<sequence length="166" mass="17371">MSIPTSTRPYHLTAGEGPALWHLGSLATFKATSETTGGQLWLQEVRGGHGYAAPMHRHSREDEAFYVLEGEIVFHVGDEVLGAGAGSFLWAPRGVAHGFCVESDEARFLAFSGTAGLDRFFFDTGEPAGALTLPPPAAGPPDIDALVAAGAAYGVELVGPPPTPRD</sequence>
<dbReference type="SUPFAM" id="SSF51182">
    <property type="entry name" value="RmlC-like cupins"/>
    <property type="match status" value="1"/>
</dbReference>
<organism evidence="2 3">
    <name type="scientific">Pseudonocardia hydrocarbonoxydans</name>
    <dbReference type="NCBI Taxonomy" id="76726"/>
    <lineage>
        <taxon>Bacteria</taxon>
        <taxon>Bacillati</taxon>
        <taxon>Actinomycetota</taxon>
        <taxon>Actinomycetes</taxon>
        <taxon>Pseudonocardiales</taxon>
        <taxon>Pseudonocardiaceae</taxon>
        <taxon>Pseudonocardia</taxon>
    </lineage>
</organism>
<evidence type="ECO:0000313" key="3">
    <source>
        <dbReference type="Proteomes" id="UP000320338"/>
    </source>
</evidence>
<accession>A0A4Y3WZ74</accession>
<name>A0A4Y3WZ74_9PSEU</name>
<dbReference type="CDD" id="cd02215">
    <property type="entry name" value="cupin_QDO_N_C"/>
    <property type="match status" value="1"/>
</dbReference>
<reference evidence="2 3" key="1">
    <citation type="submission" date="2019-06" db="EMBL/GenBank/DDBJ databases">
        <title>Whole genome shotgun sequence of Pseudonocardia hydrocarbonoxydans NBRC 14498.</title>
        <authorList>
            <person name="Hosoyama A."/>
            <person name="Uohara A."/>
            <person name="Ohji S."/>
            <person name="Ichikawa N."/>
        </authorList>
    </citation>
    <scope>NUCLEOTIDE SEQUENCE [LARGE SCALE GENOMIC DNA]</scope>
    <source>
        <strain evidence="2 3">NBRC 14498</strain>
    </source>
</reference>